<dbReference type="OrthoDB" id="1862485at2"/>
<name>A0A329UL02_9FIRM</name>
<dbReference type="Pfam" id="PF12728">
    <property type="entry name" value="HTH_17"/>
    <property type="match status" value="1"/>
</dbReference>
<dbReference type="InterPro" id="IPR041657">
    <property type="entry name" value="HTH_17"/>
</dbReference>
<dbReference type="EMBL" id="PRLE01000001">
    <property type="protein sequence ID" value="RAW61298.1"/>
    <property type="molecule type" value="Genomic_DNA"/>
</dbReference>
<evidence type="ECO:0000256" key="1">
    <source>
        <dbReference type="SAM" id="MobiDB-lite"/>
    </source>
</evidence>
<feature type="compositionally biased region" description="Basic and acidic residues" evidence="1">
    <location>
        <begin position="63"/>
        <end position="86"/>
    </location>
</feature>
<dbReference type="NCBIfam" id="TIGR01764">
    <property type="entry name" value="excise"/>
    <property type="match status" value="1"/>
</dbReference>
<dbReference type="GO" id="GO:0003677">
    <property type="term" value="F:DNA binding"/>
    <property type="evidence" value="ECO:0007669"/>
    <property type="project" value="InterPro"/>
</dbReference>
<gene>
    <name evidence="3" type="ORF">C4N22_01010</name>
</gene>
<dbReference type="InterPro" id="IPR010093">
    <property type="entry name" value="SinI_DNA-bd"/>
</dbReference>
<dbReference type="RefSeq" id="WP_112147657.1">
    <property type="nucleotide sequence ID" value="NZ_PRLE01000001.1"/>
</dbReference>
<feature type="domain" description="Helix-turn-helix" evidence="2">
    <location>
        <begin position="15"/>
        <end position="63"/>
    </location>
</feature>
<proteinExistence type="predicted"/>
<organism evidence="3 4">
    <name type="scientific">Faecalibacterium prausnitzii</name>
    <dbReference type="NCBI Taxonomy" id="853"/>
    <lineage>
        <taxon>Bacteria</taxon>
        <taxon>Bacillati</taxon>
        <taxon>Bacillota</taxon>
        <taxon>Clostridia</taxon>
        <taxon>Eubacteriales</taxon>
        <taxon>Oscillospiraceae</taxon>
        <taxon>Faecalibacterium</taxon>
    </lineage>
</organism>
<reference evidence="3 4" key="1">
    <citation type="submission" date="2018-02" db="EMBL/GenBank/DDBJ databases">
        <title>Complete genome sequencing of Faecalibacterium prausnitzii strains isolated from the human gut.</title>
        <authorList>
            <person name="Fitzgerald B.C."/>
            <person name="Shkoporov A.N."/>
            <person name="Ross P.R."/>
            <person name="Hill C."/>
        </authorList>
    </citation>
    <scope>NUCLEOTIDE SEQUENCE [LARGE SCALE GENOMIC DNA]</scope>
    <source>
        <strain evidence="3 4">APC923/61-1</strain>
    </source>
</reference>
<dbReference type="Proteomes" id="UP000250583">
    <property type="component" value="Unassembled WGS sequence"/>
</dbReference>
<dbReference type="AlphaFoldDB" id="A0A329UL02"/>
<comment type="caution">
    <text evidence="3">The sequence shown here is derived from an EMBL/GenBank/DDBJ whole genome shotgun (WGS) entry which is preliminary data.</text>
</comment>
<evidence type="ECO:0000313" key="3">
    <source>
        <dbReference type="EMBL" id="RAW61298.1"/>
    </source>
</evidence>
<evidence type="ECO:0000259" key="2">
    <source>
        <dbReference type="Pfam" id="PF12728"/>
    </source>
</evidence>
<sequence length="98" mass="11306">MKKAKIWDARQLPAFLTPKEYSALMGIDQKTVQKMCRSGQLPAHKEGPRLWRIDKNAALAWQKELEDHPPEQKDARKTRREKEKPARAGTRTSLRVTG</sequence>
<accession>A0A329UL02</accession>
<evidence type="ECO:0000313" key="4">
    <source>
        <dbReference type="Proteomes" id="UP000250583"/>
    </source>
</evidence>
<feature type="region of interest" description="Disordered" evidence="1">
    <location>
        <begin position="63"/>
        <end position="98"/>
    </location>
</feature>
<protein>
    <recommendedName>
        <fullName evidence="2">Helix-turn-helix domain-containing protein</fullName>
    </recommendedName>
</protein>